<reference evidence="1" key="1">
    <citation type="submission" date="2016-01" db="EMBL/GenBank/DDBJ databases">
        <title>Reference transcriptome for the parasite Schistocephalus solidus: insights into the molecular evolution of parasitism.</title>
        <authorList>
            <person name="Hebert F.O."/>
            <person name="Grambauer S."/>
            <person name="Barber I."/>
            <person name="Landry C.R."/>
            <person name="Aubin-Horth N."/>
        </authorList>
    </citation>
    <scope>NUCLEOTIDE SEQUENCE</scope>
</reference>
<evidence type="ECO:0000313" key="1">
    <source>
        <dbReference type="EMBL" id="JAP49731.1"/>
    </source>
</evidence>
<name>A0A0X3PCR3_SCHSO</name>
<proteinExistence type="predicted"/>
<sequence length="113" mass="13091">MYQGDVRGRRRFLWMLQLGLSAMGDKMVCRIGGSVFLGAGTKTWLCTGADLSLMPEDFVQPALFFWRTPKRNFISCFRTSSPEGKSREVRERAQAGYLRWRLRRNCFACWGLK</sequence>
<dbReference type="EMBL" id="GEEE01013494">
    <property type="protein sequence ID" value="JAP49731.1"/>
    <property type="molecule type" value="Transcribed_RNA"/>
</dbReference>
<dbReference type="AlphaFoldDB" id="A0A0X3PCR3"/>
<protein>
    <submittedName>
        <fullName evidence="1">Uncharacterized protein</fullName>
    </submittedName>
</protein>
<accession>A0A0X3PCR3</accession>
<organism evidence="1">
    <name type="scientific">Schistocephalus solidus</name>
    <name type="common">Tapeworm</name>
    <dbReference type="NCBI Taxonomy" id="70667"/>
    <lineage>
        <taxon>Eukaryota</taxon>
        <taxon>Metazoa</taxon>
        <taxon>Spiralia</taxon>
        <taxon>Lophotrochozoa</taxon>
        <taxon>Platyhelminthes</taxon>
        <taxon>Cestoda</taxon>
        <taxon>Eucestoda</taxon>
        <taxon>Diphyllobothriidea</taxon>
        <taxon>Diphyllobothriidae</taxon>
        <taxon>Schistocephalus</taxon>
    </lineage>
</organism>
<gene>
    <name evidence="1" type="ORF">TR123081</name>
</gene>